<dbReference type="RefSeq" id="WP_099020169.1">
    <property type="nucleotide sequence ID" value="NZ_NIHB01000006.1"/>
</dbReference>
<comment type="caution">
    <text evidence="9">The sequence shown here is derived from an EMBL/GenBank/DDBJ whole genome shotgun (WGS) entry which is preliminary data.</text>
</comment>
<dbReference type="SUPFAM" id="SSF88659">
    <property type="entry name" value="Sigma3 and sigma4 domains of RNA polymerase sigma factors"/>
    <property type="match status" value="1"/>
</dbReference>
<evidence type="ECO:0000256" key="6">
    <source>
        <dbReference type="SAM" id="MobiDB-lite"/>
    </source>
</evidence>
<evidence type="ECO:0000256" key="4">
    <source>
        <dbReference type="ARBA" id="ARBA00023125"/>
    </source>
</evidence>
<keyword evidence="3" id="KW-0731">Sigma factor</keyword>
<keyword evidence="2" id="KW-0805">Transcription regulation</keyword>
<dbReference type="EMBL" id="SNZB01000008">
    <property type="protein sequence ID" value="TDR16283.1"/>
    <property type="molecule type" value="Genomic_DNA"/>
</dbReference>
<dbReference type="AlphaFoldDB" id="A0A4R6XGR6"/>
<dbReference type="PANTHER" id="PTHR43133">
    <property type="entry name" value="RNA POLYMERASE ECF-TYPE SIGMA FACTO"/>
    <property type="match status" value="1"/>
</dbReference>
<evidence type="ECO:0000259" key="8">
    <source>
        <dbReference type="Pfam" id="PF08281"/>
    </source>
</evidence>
<dbReference type="Gene3D" id="1.10.10.10">
    <property type="entry name" value="Winged helix-like DNA-binding domain superfamily/Winged helix DNA-binding domain"/>
    <property type="match status" value="1"/>
</dbReference>
<proteinExistence type="inferred from homology"/>
<reference evidence="9 10" key="1">
    <citation type="submission" date="2019-03" db="EMBL/GenBank/DDBJ databases">
        <title>Genomic Encyclopedia of Type Strains, Phase IV (KMG-IV): sequencing the most valuable type-strain genomes for metagenomic binning, comparative biology and taxonomic classification.</title>
        <authorList>
            <person name="Goeker M."/>
        </authorList>
    </citation>
    <scope>NUCLEOTIDE SEQUENCE [LARGE SCALE GENOMIC DNA]</scope>
    <source>
        <strain evidence="9 10">DSM 25488</strain>
    </source>
</reference>
<accession>A0A4R6XGR6</accession>
<evidence type="ECO:0000256" key="2">
    <source>
        <dbReference type="ARBA" id="ARBA00023015"/>
    </source>
</evidence>
<dbReference type="InterPro" id="IPR039425">
    <property type="entry name" value="RNA_pol_sigma-70-like"/>
</dbReference>
<dbReference type="GO" id="GO:0016987">
    <property type="term" value="F:sigma factor activity"/>
    <property type="evidence" value="ECO:0007669"/>
    <property type="project" value="UniProtKB-KW"/>
</dbReference>
<feature type="domain" description="RNA polymerase sigma-70 region 2" evidence="7">
    <location>
        <begin position="33"/>
        <end position="101"/>
    </location>
</feature>
<evidence type="ECO:0000259" key="7">
    <source>
        <dbReference type="Pfam" id="PF04542"/>
    </source>
</evidence>
<evidence type="ECO:0000256" key="5">
    <source>
        <dbReference type="ARBA" id="ARBA00023163"/>
    </source>
</evidence>
<keyword evidence="5" id="KW-0804">Transcription</keyword>
<name>A0A4R6XGR6_9GAMM</name>
<dbReference type="PANTHER" id="PTHR43133:SF8">
    <property type="entry name" value="RNA POLYMERASE SIGMA FACTOR HI_1459-RELATED"/>
    <property type="match status" value="1"/>
</dbReference>
<comment type="similarity">
    <text evidence="1">Belongs to the sigma-70 factor family. ECF subfamily.</text>
</comment>
<gene>
    <name evidence="9" type="ORF">C8D91_2810</name>
</gene>
<evidence type="ECO:0000256" key="1">
    <source>
        <dbReference type="ARBA" id="ARBA00010641"/>
    </source>
</evidence>
<dbReference type="InterPro" id="IPR014284">
    <property type="entry name" value="RNA_pol_sigma-70_dom"/>
</dbReference>
<dbReference type="InterPro" id="IPR013325">
    <property type="entry name" value="RNA_pol_sigma_r2"/>
</dbReference>
<dbReference type="InterPro" id="IPR013249">
    <property type="entry name" value="RNA_pol_sigma70_r4_t2"/>
</dbReference>
<dbReference type="SUPFAM" id="SSF88946">
    <property type="entry name" value="Sigma2 domain of RNA polymerase sigma factors"/>
    <property type="match status" value="1"/>
</dbReference>
<dbReference type="InterPro" id="IPR036388">
    <property type="entry name" value="WH-like_DNA-bd_sf"/>
</dbReference>
<feature type="region of interest" description="Disordered" evidence="6">
    <location>
        <begin position="103"/>
        <end position="124"/>
    </location>
</feature>
<organism evidence="9 10">
    <name type="scientific">Marinicella litoralis</name>
    <dbReference type="NCBI Taxonomy" id="644220"/>
    <lineage>
        <taxon>Bacteria</taxon>
        <taxon>Pseudomonadati</taxon>
        <taxon>Pseudomonadota</taxon>
        <taxon>Gammaproteobacteria</taxon>
        <taxon>Lysobacterales</taxon>
        <taxon>Marinicellaceae</taxon>
        <taxon>Marinicella</taxon>
    </lineage>
</organism>
<dbReference type="Gene3D" id="1.10.1740.10">
    <property type="match status" value="1"/>
</dbReference>
<dbReference type="Proteomes" id="UP000295724">
    <property type="component" value="Unassembled WGS sequence"/>
</dbReference>
<dbReference type="OrthoDB" id="9782108at2"/>
<evidence type="ECO:0000256" key="3">
    <source>
        <dbReference type="ARBA" id="ARBA00023082"/>
    </source>
</evidence>
<feature type="domain" description="RNA polymerase sigma factor 70 region 4 type 2" evidence="8">
    <location>
        <begin position="135"/>
        <end position="169"/>
    </location>
</feature>
<dbReference type="GO" id="GO:0006352">
    <property type="term" value="P:DNA-templated transcription initiation"/>
    <property type="evidence" value="ECO:0007669"/>
    <property type="project" value="InterPro"/>
</dbReference>
<protein>
    <submittedName>
        <fullName evidence="9">RNA polymerase sigma-70 factor (ECF subfamily)</fullName>
    </submittedName>
</protein>
<dbReference type="Pfam" id="PF08281">
    <property type="entry name" value="Sigma70_r4_2"/>
    <property type="match status" value="1"/>
</dbReference>
<sequence length="194" mass="23085">MPNQCNDERLTDEQLMFKFSRNDDNQQRAFELLYQRHKGPLFRFIKKSINHEHDAKEIFQELWFKIINSKEQFNHQQKFTTWAYTIARRLLIDQFRKSGRTITMNGLDASSDSQANEQPLKQPENQFETKQMAKALDHAISLLPLNQRQTFVMKHESGFSIKEIAQITAQPIEQTKSQYRYAVNKIKLAMERFK</sequence>
<dbReference type="InterPro" id="IPR007627">
    <property type="entry name" value="RNA_pol_sigma70_r2"/>
</dbReference>
<keyword evidence="4" id="KW-0238">DNA-binding</keyword>
<dbReference type="NCBIfam" id="TIGR02937">
    <property type="entry name" value="sigma70-ECF"/>
    <property type="match status" value="1"/>
</dbReference>
<keyword evidence="10" id="KW-1185">Reference proteome</keyword>
<evidence type="ECO:0000313" key="9">
    <source>
        <dbReference type="EMBL" id="TDR16283.1"/>
    </source>
</evidence>
<dbReference type="InterPro" id="IPR013324">
    <property type="entry name" value="RNA_pol_sigma_r3/r4-like"/>
</dbReference>
<evidence type="ECO:0000313" key="10">
    <source>
        <dbReference type="Proteomes" id="UP000295724"/>
    </source>
</evidence>
<dbReference type="GO" id="GO:0003677">
    <property type="term" value="F:DNA binding"/>
    <property type="evidence" value="ECO:0007669"/>
    <property type="project" value="UniProtKB-KW"/>
</dbReference>
<dbReference type="Pfam" id="PF04542">
    <property type="entry name" value="Sigma70_r2"/>
    <property type="match status" value="1"/>
</dbReference>